<protein>
    <submittedName>
        <fullName evidence="1">Uncharacterized protein</fullName>
    </submittedName>
</protein>
<organism evidence="1">
    <name type="scientific">marine metagenome</name>
    <dbReference type="NCBI Taxonomy" id="408172"/>
    <lineage>
        <taxon>unclassified sequences</taxon>
        <taxon>metagenomes</taxon>
        <taxon>ecological metagenomes</taxon>
    </lineage>
</organism>
<proteinExistence type="predicted"/>
<evidence type="ECO:0000313" key="1">
    <source>
        <dbReference type="EMBL" id="SVD09655.1"/>
    </source>
</evidence>
<dbReference type="AlphaFoldDB" id="A0A382SJJ6"/>
<gene>
    <name evidence="1" type="ORF">METZ01_LOCUS362509</name>
</gene>
<sequence>MSRALFVGDSHLAGYVTIPEKVGPGSYKVYQDNNFAEQYAILNNKETVIYTTPGTVNQVYPDWIKCMFNKFDDIDEVHVLLASFNRFVIAFNKTLMEKTIKIDHFTKLTAEKPLLKIYSDDIIVEDSVQLFNKPIKSDYENFTGFEFNPEKGLIKPDIRKQSYMECKLFYDLNTHIEHRNFYKDIYTIDNICTDNNAKLFVYSMRTRAKFPTDFDYYGDLKVTKIASQTIEDYMKSINIDPDKHFLSDNEHYNTEFHKSIAENYIPWIKKS</sequence>
<reference evidence="1" key="1">
    <citation type="submission" date="2018-05" db="EMBL/GenBank/DDBJ databases">
        <authorList>
            <person name="Lanie J.A."/>
            <person name="Ng W.-L."/>
            <person name="Kazmierczak K.M."/>
            <person name="Andrzejewski T.M."/>
            <person name="Davidsen T.M."/>
            <person name="Wayne K.J."/>
            <person name="Tettelin H."/>
            <person name="Glass J.I."/>
            <person name="Rusch D."/>
            <person name="Podicherti R."/>
            <person name="Tsui H.-C.T."/>
            <person name="Winkler M.E."/>
        </authorList>
    </citation>
    <scope>NUCLEOTIDE SEQUENCE</scope>
</reference>
<dbReference type="EMBL" id="UINC01129336">
    <property type="protein sequence ID" value="SVD09655.1"/>
    <property type="molecule type" value="Genomic_DNA"/>
</dbReference>
<accession>A0A382SJJ6</accession>
<name>A0A382SJJ6_9ZZZZ</name>